<keyword evidence="6" id="KW-0732">Signal</keyword>
<dbReference type="EC" id="3.1.1.-" evidence="6"/>
<keyword evidence="6" id="KW-0964">Secreted</keyword>
<comment type="similarity">
    <text evidence="3 6">Belongs to the pectinacetylesterase family.</text>
</comment>
<dbReference type="PANTHER" id="PTHR21562">
    <property type="entry name" value="NOTUM-RELATED"/>
    <property type="match status" value="1"/>
</dbReference>
<sequence length="396" mass="43520">MANVGYRKWAYGLACFMLIVLKTEGFFVDITYVESAVSKGAVCLDGSPPAYHMDRGSGAGVNNWLIHVEGGAWCNNVTNCLARKDTRLGSSTKMAKQVAFSGLLGNHPVRNRDFYNWNRVKVMYCDGSSFTGDVEAVNPKTNLHFRGARVFVAVIEDLLAKGMKDAKNAVLSGCSAGGLSSILHCDQFKALVPASAKVKCFADAGYFINTLDVSGNSHIEQFYDDVVATHGSAKSLSASCTSKMKPGLCFFPQNMVQYIQTPLFLINAAYDAWQIKNILAPGVADTHGTWHNCKADITKCSGPQLTTMQGFRMDFLKALEGLGPASLRGYFINSCYAHCQTEVQETWFTTTPPVSPMLYGKTIAEAVGDWYYERSSFKNIDCPYPCDKTCHNRLYE</sequence>
<evidence type="ECO:0000256" key="4">
    <source>
        <dbReference type="ARBA" id="ARBA00022512"/>
    </source>
</evidence>
<dbReference type="Proteomes" id="UP001152484">
    <property type="component" value="Unassembled WGS sequence"/>
</dbReference>
<name>A0A9P1E3J9_CUSEU</name>
<gene>
    <name evidence="7" type="ORF">CEURO_LOCUS6386</name>
</gene>
<organism evidence="7 8">
    <name type="scientific">Cuscuta europaea</name>
    <name type="common">European dodder</name>
    <dbReference type="NCBI Taxonomy" id="41803"/>
    <lineage>
        <taxon>Eukaryota</taxon>
        <taxon>Viridiplantae</taxon>
        <taxon>Streptophyta</taxon>
        <taxon>Embryophyta</taxon>
        <taxon>Tracheophyta</taxon>
        <taxon>Spermatophyta</taxon>
        <taxon>Magnoliopsida</taxon>
        <taxon>eudicotyledons</taxon>
        <taxon>Gunneridae</taxon>
        <taxon>Pentapetalae</taxon>
        <taxon>asterids</taxon>
        <taxon>lamiids</taxon>
        <taxon>Solanales</taxon>
        <taxon>Convolvulaceae</taxon>
        <taxon>Cuscuteae</taxon>
        <taxon>Cuscuta</taxon>
        <taxon>Cuscuta subgen. Cuscuta</taxon>
    </lineage>
</organism>
<dbReference type="Pfam" id="PF03283">
    <property type="entry name" value="PAE"/>
    <property type="match status" value="1"/>
</dbReference>
<evidence type="ECO:0000256" key="5">
    <source>
        <dbReference type="ARBA" id="ARBA00023316"/>
    </source>
</evidence>
<comment type="function">
    <text evidence="1 6">Hydrolyzes acetyl esters in homogalacturonan regions of pectin. In type I primary cell wall, galacturonic acid residues of pectin can be acetylated at the O-2 and O-3 positions. Decreasing the degree of acetylation of pectin gels in vitro alters their physical properties.</text>
</comment>
<comment type="subcellular location">
    <subcellularLocation>
        <location evidence="2 6">Secreted</location>
        <location evidence="2 6">Cell wall</location>
    </subcellularLocation>
</comment>
<keyword evidence="4 6" id="KW-0134">Cell wall</keyword>
<dbReference type="InterPro" id="IPR004963">
    <property type="entry name" value="PAE/NOTUM"/>
</dbReference>
<reference evidence="7" key="1">
    <citation type="submission" date="2022-07" db="EMBL/GenBank/DDBJ databases">
        <authorList>
            <person name="Macas J."/>
            <person name="Novak P."/>
            <person name="Neumann P."/>
        </authorList>
    </citation>
    <scope>NUCLEOTIDE SEQUENCE</scope>
</reference>
<dbReference type="AlphaFoldDB" id="A0A9P1E3J9"/>
<keyword evidence="8" id="KW-1185">Reference proteome</keyword>
<feature type="chain" id="PRO_5040543879" description="Pectin acetylesterase" evidence="6">
    <location>
        <begin position="26"/>
        <end position="396"/>
    </location>
</feature>
<evidence type="ECO:0000256" key="3">
    <source>
        <dbReference type="ARBA" id="ARBA00005784"/>
    </source>
</evidence>
<evidence type="ECO:0000256" key="1">
    <source>
        <dbReference type="ARBA" id="ARBA00003534"/>
    </source>
</evidence>
<evidence type="ECO:0000256" key="2">
    <source>
        <dbReference type="ARBA" id="ARBA00004191"/>
    </source>
</evidence>
<dbReference type="OrthoDB" id="2015280at2759"/>
<keyword evidence="6" id="KW-0378">Hydrolase</keyword>
<dbReference type="GO" id="GO:0052793">
    <property type="term" value="F:pectin acetylesterase activity"/>
    <property type="evidence" value="ECO:0007669"/>
    <property type="project" value="TreeGrafter"/>
</dbReference>
<evidence type="ECO:0000313" key="8">
    <source>
        <dbReference type="Proteomes" id="UP001152484"/>
    </source>
</evidence>
<dbReference type="GO" id="GO:0071555">
    <property type="term" value="P:cell wall organization"/>
    <property type="evidence" value="ECO:0007669"/>
    <property type="project" value="UniProtKB-KW"/>
</dbReference>
<accession>A0A9P1E3J9</accession>
<comment type="caution">
    <text evidence="7">The sequence shown here is derived from an EMBL/GenBank/DDBJ whole genome shotgun (WGS) entry which is preliminary data.</text>
</comment>
<dbReference type="GO" id="GO:0009505">
    <property type="term" value="C:plant-type cell wall"/>
    <property type="evidence" value="ECO:0007669"/>
    <property type="project" value="TreeGrafter"/>
</dbReference>
<keyword evidence="5 6" id="KW-0961">Cell wall biogenesis/degradation</keyword>
<dbReference type="EMBL" id="CAMAPE010000010">
    <property type="protein sequence ID" value="CAH9077627.1"/>
    <property type="molecule type" value="Genomic_DNA"/>
</dbReference>
<protein>
    <recommendedName>
        <fullName evidence="6">Pectin acetylesterase</fullName>
        <ecNumber evidence="6">3.1.1.-</ecNumber>
    </recommendedName>
</protein>
<proteinExistence type="inferred from homology"/>
<evidence type="ECO:0000256" key="6">
    <source>
        <dbReference type="RuleBase" id="RU363114"/>
    </source>
</evidence>
<feature type="signal peptide" evidence="6">
    <location>
        <begin position="1"/>
        <end position="25"/>
    </location>
</feature>
<dbReference type="PANTHER" id="PTHR21562:SF93">
    <property type="entry name" value="PECTIN ACETYLESTERASE 8"/>
    <property type="match status" value="1"/>
</dbReference>
<evidence type="ECO:0000313" key="7">
    <source>
        <dbReference type="EMBL" id="CAH9077627.1"/>
    </source>
</evidence>